<feature type="domain" description="Metallo-beta-lactamase" evidence="2">
    <location>
        <begin position="70"/>
        <end position="252"/>
    </location>
</feature>
<name>A0A6S6U0A4_9BACT</name>
<feature type="signal peptide" evidence="1">
    <location>
        <begin position="1"/>
        <end position="24"/>
    </location>
</feature>
<feature type="chain" id="PRO_5028160112" description="Metallo-beta-lactamase domain-containing protein" evidence="1">
    <location>
        <begin position="25"/>
        <end position="312"/>
    </location>
</feature>
<keyword evidence="1" id="KW-0732">Signal</keyword>
<proteinExistence type="predicted"/>
<evidence type="ECO:0000259" key="2">
    <source>
        <dbReference type="SMART" id="SM00849"/>
    </source>
</evidence>
<dbReference type="Pfam" id="PF00753">
    <property type="entry name" value="Lactamase_B"/>
    <property type="match status" value="1"/>
</dbReference>
<dbReference type="EMBL" id="CACVAQ010000310">
    <property type="protein sequence ID" value="CAA6822173.1"/>
    <property type="molecule type" value="Genomic_DNA"/>
</dbReference>
<reference evidence="3" key="1">
    <citation type="submission" date="2020-01" db="EMBL/GenBank/DDBJ databases">
        <authorList>
            <person name="Meier V. D."/>
            <person name="Meier V D."/>
        </authorList>
    </citation>
    <scope>NUCLEOTIDE SEQUENCE</scope>
    <source>
        <strain evidence="3">HLG_WM_MAG_10</strain>
    </source>
</reference>
<dbReference type="InterPro" id="IPR001279">
    <property type="entry name" value="Metallo-B-lactamas"/>
</dbReference>
<dbReference type="Gene3D" id="3.60.15.10">
    <property type="entry name" value="Ribonuclease Z/Hydroxyacylglutathione hydrolase-like"/>
    <property type="match status" value="1"/>
</dbReference>
<dbReference type="InterPro" id="IPR036866">
    <property type="entry name" value="RibonucZ/Hydroxyglut_hydro"/>
</dbReference>
<dbReference type="AlphaFoldDB" id="A0A6S6U0A4"/>
<dbReference type="SUPFAM" id="SSF56281">
    <property type="entry name" value="Metallo-hydrolase/oxidoreductase"/>
    <property type="match status" value="1"/>
</dbReference>
<organism evidence="3">
    <name type="scientific">uncultured Aureispira sp</name>
    <dbReference type="NCBI Taxonomy" id="1331704"/>
    <lineage>
        <taxon>Bacteria</taxon>
        <taxon>Pseudomonadati</taxon>
        <taxon>Bacteroidota</taxon>
        <taxon>Saprospiria</taxon>
        <taxon>Saprospirales</taxon>
        <taxon>Saprospiraceae</taxon>
        <taxon>Aureispira</taxon>
        <taxon>environmental samples</taxon>
    </lineage>
</organism>
<gene>
    <name evidence="3" type="ORF">HELGO_WM46079</name>
</gene>
<evidence type="ECO:0000313" key="3">
    <source>
        <dbReference type="EMBL" id="CAA6822173.1"/>
    </source>
</evidence>
<protein>
    <recommendedName>
        <fullName evidence="2">Metallo-beta-lactamase domain-containing protein</fullName>
    </recommendedName>
</protein>
<accession>A0A6S6U0A4</accession>
<dbReference type="PROSITE" id="PS51257">
    <property type="entry name" value="PROKAR_LIPOPROTEIN"/>
    <property type="match status" value="1"/>
</dbReference>
<evidence type="ECO:0000256" key="1">
    <source>
        <dbReference type="SAM" id="SignalP"/>
    </source>
</evidence>
<dbReference type="SMART" id="SM00849">
    <property type="entry name" value="Lactamase_B"/>
    <property type="match status" value="1"/>
</dbReference>
<sequence>MFLSLKKTTVIALMTLLFFSSCQKDPVVENNSSKQITEGFVLDADTLGILTTTKVADTYVHLYHSTSGAQVNSYAIESRNKVVIVDALHFQSRGEEMRNFANFLEKDIERVLVSHAHADHYMALGNFKDLPTYATSDAITNIANEGEATRLFRISLGEPFLSEYPDSVTIPENVVETSFTVDDIKYETFNFINTEAKDQMLLKIPSLKMIHTADLVTIGGHQILIDPEQIINAIQYIKALEGEGYTTLLTGHNGMEDMSVLDPVLQYLYTAKSILDTNPTAADYQTQIEAAYPSYGDASFVVLLMDNAGAFN</sequence>